<evidence type="ECO:0000256" key="14">
    <source>
        <dbReference type="HAMAP-Rule" id="MF_00052"/>
    </source>
</evidence>
<evidence type="ECO:0000256" key="9">
    <source>
        <dbReference type="ARBA" id="ARBA00022722"/>
    </source>
</evidence>
<organism evidence="18 19">
    <name type="scientific">Chelatococcus sambhunathii</name>
    <dbReference type="NCBI Taxonomy" id="363953"/>
    <lineage>
        <taxon>Bacteria</taxon>
        <taxon>Pseudomonadati</taxon>
        <taxon>Pseudomonadota</taxon>
        <taxon>Alphaproteobacteria</taxon>
        <taxon>Hyphomicrobiales</taxon>
        <taxon>Chelatococcaceae</taxon>
        <taxon>Chelatococcus</taxon>
    </lineage>
</organism>
<protein>
    <recommendedName>
        <fullName evidence="7 14">Ribonuclease HII</fullName>
        <shortName evidence="14">RNase HII</shortName>
        <ecNumber evidence="6 14">3.1.26.4</ecNumber>
    </recommendedName>
</protein>
<evidence type="ECO:0000256" key="13">
    <source>
        <dbReference type="ARBA" id="ARBA00023211"/>
    </source>
</evidence>
<dbReference type="Gene3D" id="3.30.420.10">
    <property type="entry name" value="Ribonuclease H-like superfamily/Ribonuclease H"/>
    <property type="match status" value="1"/>
</dbReference>
<dbReference type="Proteomes" id="UP001181622">
    <property type="component" value="Unassembled WGS sequence"/>
</dbReference>
<evidence type="ECO:0000256" key="4">
    <source>
        <dbReference type="ARBA" id="ARBA00004496"/>
    </source>
</evidence>
<evidence type="ECO:0000256" key="8">
    <source>
        <dbReference type="ARBA" id="ARBA00022490"/>
    </source>
</evidence>
<comment type="caution">
    <text evidence="18">The sequence shown here is derived from an EMBL/GenBank/DDBJ whole genome shotgun (WGS) entry which is preliminary data.</text>
</comment>
<dbReference type="InterPro" id="IPR022898">
    <property type="entry name" value="RNase_HII"/>
</dbReference>
<accession>A0ABU1DID0</accession>
<keyword evidence="19" id="KW-1185">Reference proteome</keyword>
<evidence type="ECO:0000256" key="15">
    <source>
        <dbReference type="PROSITE-ProRule" id="PRU01319"/>
    </source>
</evidence>
<dbReference type="InterPro" id="IPR012337">
    <property type="entry name" value="RNaseH-like_sf"/>
</dbReference>
<proteinExistence type="inferred from homology"/>
<dbReference type="PROSITE" id="PS51975">
    <property type="entry name" value="RNASE_H_2"/>
    <property type="match status" value="1"/>
</dbReference>
<comment type="subcellular location">
    <subcellularLocation>
        <location evidence="4 14">Cytoplasm</location>
    </subcellularLocation>
</comment>
<dbReference type="InterPro" id="IPR024567">
    <property type="entry name" value="RNase_HII/HIII_dom"/>
</dbReference>
<reference evidence="18" key="1">
    <citation type="submission" date="2020-10" db="EMBL/GenBank/DDBJ databases">
        <authorList>
            <person name="Abbas A."/>
            <person name="Razzaq R."/>
            <person name="Waqas M."/>
            <person name="Abbas N."/>
            <person name="Nielsen T.K."/>
            <person name="Hansen L.H."/>
            <person name="Hussain S."/>
            <person name="Shahid M."/>
        </authorList>
    </citation>
    <scope>NUCLEOTIDE SEQUENCE</scope>
    <source>
        <strain evidence="18">S14</strain>
    </source>
</reference>
<keyword evidence="12 14" id="KW-0378">Hydrolase</keyword>
<dbReference type="GO" id="GO:0004523">
    <property type="term" value="F:RNA-DNA hybrid ribonuclease activity"/>
    <property type="evidence" value="ECO:0007669"/>
    <property type="project" value="UniProtKB-EC"/>
</dbReference>
<comment type="cofactor">
    <cofactor evidence="2">
        <name>Mg(2+)</name>
        <dbReference type="ChEBI" id="CHEBI:18420"/>
    </cofactor>
</comment>
<evidence type="ECO:0000256" key="12">
    <source>
        <dbReference type="ARBA" id="ARBA00022801"/>
    </source>
</evidence>
<dbReference type="InterPro" id="IPR036397">
    <property type="entry name" value="RNaseH_sf"/>
</dbReference>
<feature type="domain" description="RNase H type-2" evidence="17">
    <location>
        <begin position="40"/>
        <end position="229"/>
    </location>
</feature>
<feature type="binding site" evidence="14 15">
    <location>
        <position position="47"/>
    </location>
    <ligand>
        <name>a divalent metal cation</name>
        <dbReference type="ChEBI" id="CHEBI:60240"/>
    </ligand>
</feature>
<dbReference type="CDD" id="cd07182">
    <property type="entry name" value="RNase_HII_bacteria_HII_like"/>
    <property type="match status" value="1"/>
</dbReference>
<dbReference type="PANTHER" id="PTHR10954">
    <property type="entry name" value="RIBONUCLEASE H2 SUBUNIT A"/>
    <property type="match status" value="1"/>
</dbReference>
<evidence type="ECO:0000256" key="16">
    <source>
        <dbReference type="RuleBase" id="RU003515"/>
    </source>
</evidence>
<evidence type="ECO:0000256" key="6">
    <source>
        <dbReference type="ARBA" id="ARBA00012180"/>
    </source>
</evidence>
<name>A0ABU1DID0_9HYPH</name>
<evidence type="ECO:0000256" key="10">
    <source>
        <dbReference type="ARBA" id="ARBA00022723"/>
    </source>
</evidence>
<comment type="cofactor">
    <cofactor evidence="14 15">
        <name>Mn(2+)</name>
        <dbReference type="ChEBI" id="CHEBI:29035"/>
    </cofactor>
    <cofactor evidence="14 15">
        <name>Mg(2+)</name>
        <dbReference type="ChEBI" id="CHEBI:18420"/>
    </cofactor>
    <text evidence="14 15">Manganese or magnesium. Binds 1 divalent metal ion per monomer in the absence of substrate. May bind a second metal ion after substrate binding.</text>
</comment>
<feature type="binding site" evidence="14 15">
    <location>
        <position position="46"/>
    </location>
    <ligand>
        <name>a divalent metal cation</name>
        <dbReference type="ChEBI" id="CHEBI:60240"/>
    </ligand>
</feature>
<comment type="catalytic activity">
    <reaction evidence="1 14 15 16">
        <text>Endonucleolytic cleavage to 5'-phosphomonoester.</text>
        <dbReference type="EC" id="3.1.26.4"/>
    </reaction>
</comment>
<comment type="similarity">
    <text evidence="5 14 16">Belongs to the RNase HII family.</text>
</comment>
<sequence>MRKSAQTPAAAARLVAGPGKLIQLVATFRRETAAMKAGRQVVAGVDEAGRGPLAGPVVAAAVVLDPKRRPKGLADSKTLTAERREELFAEIMATASVSFVAASTARIEALNIRGATLWAMSRAVAGLNRQPDVAFIDGRDTPPGLACEAEAVIGGDGLVMSIAAASIVAKVVRDRMMRRLAQDFPDYGFERHMGYGTPEHLAALSRVGPCAHHRRGFAPVAALLAAQAAA</sequence>
<evidence type="ECO:0000256" key="5">
    <source>
        <dbReference type="ARBA" id="ARBA00007383"/>
    </source>
</evidence>
<keyword evidence="8 14" id="KW-0963">Cytoplasm</keyword>
<dbReference type="InterPro" id="IPR001352">
    <property type="entry name" value="RNase_HII/HIII"/>
</dbReference>
<keyword evidence="10 14" id="KW-0479">Metal-binding</keyword>
<keyword evidence="13 14" id="KW-0464">Manganese</keyword>
<evidence type="ECO:0000256" key="11">
    <source>
        <dbReference type="ARBA" id="ARBA00022759"/>
    </source>
</evidence>
<keyword evidence="11 14" id="KW-0255">Endonuclease</keyword>
<feature type="binding site" evidence="14 15">
    <location>
        <position position="137"/>
    </location>
    <ligand>
        <name>a divalent metal cation</name>
        <dbReference type="ChEBI" id="CHEBI:60240"/>
    </ligand>
</feature>
<comment type="function">
    <text evidence="3 14 16">Endonuclease that specifically degrades the RNA of RNA-DNA hybrids.</text>
</comment>
<dbReference type="PANTHER" id="PTHR10954:SF18">
    <property type="entry name" value="RIBONUCLEASE HII"/>
    <property type="match status" value="1"/>
</dbReference>
<evidence type="ECO:0000259" key="17">
    <source>
        <dbReference type="PROSITE" id="PS51975"/>
    </source>
</evidence>
<dbReference type="HAMAP" id="MF_00052_B">
    <property type="entry name" value="RNase_HII_B"/>
    <property type="match status" value="1"/>
</dbReference>
<evidence type="ECO:0000313" key="18">
    <source>
        <dbReference type="EMBL" id="MDR4307854.1"/>
    </source>
</evidence>
<evidence type="ECO:0000256" key="7">
    <source>
        <dbReference type="ARBA" id="ARBA00019179"/>
    </source>
</evidence>
<dbReference type="Pfam" id="PF01351">
    <property type="entry name" value="RNase_HII"/>
    <property type="match status" value="1"/>
</dbReference>
<evidence type="ECO:0000256" key="1">
    <source>
        <dbReference type="ARBA" id="ARBA00000077"/>
    </source>
</evidence>
<evidence type="ECO:0000256" key="3">
    <source>
        <dbReference type="ARBA" id="ARBA00004065"/>
    </source>
</evidence>
<keyword evidence="9 14" id="KW-0540">Nuclease</keyword>
<dbReference type="RefSeq" id="WP_309393114.1">
    <property type="nucleotide sequence ID" value="NZ_JADBEO010000034.1"/>
</dbReference>
<dbReference type="EMBL" id="JADBEO010000034">
    <property type="protein sequence ID" value="MDR4307854.1"/>
    <property type="molecule type" value="Genomic_DNA"/>
</dbReference>
<dbReference type="NCBIfam" id="NF000595">
    <property type="entry name" value="PRK00015.1-3"/>
    <property type="match status" value="1"/>
</dbReference>
<gene>
    <name evidence="14" type="primary">rnhB</name>
    <name evidence="18" type="ORF">IHQ68_14615</name>
</gene>
<dbReference type="EC" id="3.1.26.4" evidence="6 14"/>
<evidence type="ECO:0000256" key="2">
    <source>
        <dbReference type="ARBA" id="ARBA00001946"/>
    </source>
</evidence>
<evidence type="ECO:0000313" key="19">
    <source>
        <dbReference type="Proteomes" id="UP001181622"/>
    </source>
</evidence>
<dbReference type="SUPFAM" id="SSF53098">
    <property type="entry name" value="Ribonuclease H-like"/>
    <property type="match status" value="1"/>
</dbReference>